<name>A0A6N2SIZ7_9BACE</name>
<dbReference type="EMBL" id="CACRTB010000007">
    <property type="protein sequence ID" value="VYS93092.1"/>
    <property type="molecule type" value="Genomic_DNA"/>
</dbReference>
<accession>A0A6N2SIZ7</accession>
<gene>
    <name evidence="1" type="ORF">BCLFYP20_01617</name>
</gene>
<reference evidence="1" key="1">
    <citation type="submission" date="2019-11" db="EMBL/GenBank/DDBJ databases">
        <authorList>
            <person name="Feng L."/>
        </authorList>
    </citation>
    <scope>NUCLEOTIDE SEQUENCE</scope>
    <source>
        <strain evidence="1">BcaccaeLFYP20</strain>
    </source>
</reference>
<dbReference type="AlphaFoldDB" id="A0A6N2SIZ7"/>
<proteinExistence type="predicted"/>
<evidence type="ECO:0000313" key="1">
    <source>
        <dbReference type="EMBL" id="VYS93092.1"/>
    </source>
</evidence>
<sequence>MLLLPFQRKGSIIIKFILNSPYKRLYKRFWYNFFKEVTIPSKGEFYGFCFESFYFFGFLRAHPSSLKSGSLSLKNSCQSSFFFGPRASE</sequence>
<organism evidence="1">
    <name type="scientific">Bacteroides caccae</name>
    <dbReference type="NCBI Taxonomy" id="47678"/>
    <lineage>
        <taxon>Bacteria</taxon>
        <taxon>Pseudomonadati</taxon>
        <taxon>Bacteroidota</taxon>
        <taxon>Bacteroidia</taxon>
        <taxon>Bacteroidales</taxon>
        <taxon>Bacteroidaceae</taxon>
        <taxon>Bacteroides</taxon>
    </lineage>
</organism>
<protein>
    <submittedName>
        <fullName evidence="1">Uncharacterized protein</fullName>
    </submittedName>
</protein>